<protein>
    <recommendedName>
        <fullName evidence="1">BTB domain-containing protein</fullName>
    </recommendedName>
</protein>
<comment type="caution">
    <text evidence="2">The sequence shown here is derived from an EMBL/GenBank/DDBJ whole genome shotgun (WGS) entry which is preliminary data.</text>
</comment>
<evidence type="ECO:0000259" key="1">
    <source>
        <dbReference type="PROSITE" id="PS50097"/>
    </source>
</evidence>
<dbReference type="CDD" id="cd18186">
    <property type="entry name" value="BTB_POZ_ZBTB_KLHL-like"/>
    <property type="match status" value="1"/>
</dbReference>
<dbReference type="SUPFAM" id="SSF52058">
    <property type="entry name" value="L domain-like"/>
    <property type="match status" value="1"/>
</dbReference>
<dbReference type="PANTHER" id="PTHR24413">
    <property type="entry name" value="SPECKLE-TYPE POZ PROTEIN"/>
    <property type="match status" value="1"/>
</dbReference>
<dbReference type="PROSITE" id="PS51450">
    <property type="entry name" value="LRR"/>
    <property type="match status" value="1"/>
</dbReference>
<feature type="domain" description="BTB" evidence="1">
    <location>
        <begin position="216"/>
        <end position="280"/>
    </location>
</feature>
<dbReference type="InterPro" id="IPR011333">
    <property type="entry name" value="SKP1/BTB/POZ_sf"/>
</dbReference>
<dbReference type="InterPro" id="IPR032675">
    <property type="entry name" value="LRR_dom_sf"/>
</dbReference>
<dbReference type="Pfam" id="PF00651">
    <property type="entry name" value="BTB"/>
    <property type="match status" value="1"/>
</dbReference>
<evidence type="ECO:0000313" key="2">
    <source>
        <dbReference type="EMBL" id="KAG5666515.1"/>
    </source>
</evidence>
<dbReference type="Gene3D" id="3.30.710.10">
    <property type="entry name" value="Potassium Channel Kv1.1, Chain A"/>
    <property type="match status" value="1"/>
</dbReference>
<sequence length="386" mass="44615">MEVKCTFYTEGWWPKNRPKYTCRIENQSITERKISWFLGDHTLEKHNEDVLAIWFDSCPMSKLPKNLADIFVNLDTLYINNCGLKSLSGDDLAKIPNLKELYIMNNEISHLSDDLLSTLKQLEMVTLSGNKTSTIGSKMINKIASDKLKMIDLRDNIVINAVFAKEIFLFPIGEDYMKISSLRKLAKIIKDKKELNKNSNCLFNDIKALLADDKFRDFKVIIKNETFKVHKFILVARSPVIAEMIYSNPDCSTLQLVDIPISVFQSILNYIYFDELPIDDANLIEIYAAACKLKIRGLKEHTIENLLDAVCAFNAVEILTISAKYGDQSLMVKSFEEIRKMFPDKRLKGDLMHQPEKIKEMITAKRIMDEQVRKVRENFDRQFSEL</sequence>
<proteinExistence type="predicted"/>
<name>A0A9J6BAH0_POLVA</name>
<dbReference type="Gene3D" id="3.80.10.10">
    <property type="entry name" value="Ribonuclease Inhibitor"/>
    <property type="match status" value="1"/>
</dbReference>
<dbReference type="InterPro" id="IPR000210">
    <property type="entry name" value="BTB/POZ_dom"/>
</dbReference>
<dbReference type="Pfam" id="PF13855">
    <property type="entry name" value="LRR_8"/>
    <property type="match status" value="1"/>
</dbReference>
<dbReference type="SMART" id="SM00225">
    <property type="entry name" value="BTB"/>
    <property type="match status" value="1"/>
</dbReference>
<dbReference type="PROSITE" id="PS50097">
    <property type="entry name" value="BTB"/>
    <property type="match status" value="1"/>
</dbReference>
<evidence type="ECO:0000313" key="3">
    <source>
        <dbReference type="Proteomes" id="UP001107558"/>
    </source>
</evidence>
<reference evidence="2" key="1">
    <citation type="submission" date="2021-03" db="EMBL/GenBank/DDBJ databases">
        <title>Chromosome level genome of the anhydrobiotic midge Polypedilum vanderplanki.</title>
        <authorList>
            <person name="Yoshida Y."/>
            <person name="Kikawada T."/>
            <person name="Gusev O."/>
        </authorList>
    </citation>
    <scope>NUCLEOTIDE SEQUENCE</scope>
    <source>
        <strain evidence="2">NIAS01</strain>
        <tissue evidence="2">Whole body or cell culture</tissue>
    </source>
</reference>
<dbReference type="InterPro" id="IPR001611">
    <property type="entry name" value="Leu-rich_rpt"/>
</dbReference>
<gene>
    <name evidence="2" type="ORF">PVAND_014536</name>
</gene>
<dbReference type="Proteomes" id="UP001107558">
    <property type="component" value="Chromosome 4"/>
</dbReference>
<organism evidence="2 3">
    <name type="scientific">Polypedilum vanderplanki</name>
    <name type="common">Sleeping chironomid midge</name>
    <dbReference type="NCBI Taxonomy" id="319348"/>
    <lineage>
        <taxon>Eukaryota</taxon>
        <taxon>Metazoa</taxon>
        <taxon>Ecdysozoa</taxon>
        <taxon>Arthropoda</taxon>
        <taxon>Hexapoda</taxon>
        <taxon>Insecta</taxon>
        <taxon>Pterygota</taxon>
        <taxon>Neoptera</taxon>
        <taxon>Endopterygota</taxon>
        <taxon>Diptera</taxon>
        <taxon>Nematocera</taxon>
        <taxon>Chironomoidea</taxon>
        <taxon>Chironomidae</taxon>
        <taxon>Chironominae</taxon>
        <taxon>Polypedilum</taxon>
        <taxon>Polypedilum</taxon>
    </lineage>
</organism>
<keyword evidence="3" id="KW-1185">Reference proteome</keyword>
<dbReference type="SUPFAM" id="SSF54695">
    <property type="entry name" value="POZ domain"/>
    <property type="match status" value="1"/>
</dbReference>
<dbReference type="AlphaFoldDB" id="A0A9J6BAH0"/>
<dbReference type="EMBL" id="JADBJN010000004">
    <property type="protein sequence ID" value="KAG5666515.1"/>
    <property type="molecule type" value="Genomic_DNA"/>
</dbReference>
<dbReference type="OrthoDB" id="7759945at2759"/>
<accession>A0A9J6BAH0</accession>